<dbReference type="GeneID" id="63696492"/>
<protein>
    <submittedName>
        <fullName evidence="4">HEAT repeat protein</fullName>
    </submittedName>
</protein>
<dbReference type="Pfam" id="PF25808">
    <property type="entry name" value="TPR_LAA1_C"/>
    <property type="match status" value="1"/>
</dbReference>
<feature type="domain" description="LAA1-like C-terminal TPR repeats" evidence="3">
    <location>
        <begin position="1875"/>
        <end position="2042"/>
    </location>
</feature>
<dbReference type="EMBL" id="KK088417">
    <property type="protein sequence ID" value="EYE96698.1"/>
    <property type="molecule type" value="Genomic_DNA"/>
</dbReference>
<feature type="compositionally biased region" description="Low complexity" evidence="2">
    <location>
        <begin position="8"/>
        <end position="19"/>
    </location>
</feature>
<dbReference type="FunFam" id="1.25.10.10:FF:000886">
    <property type="entry name" value="HEAT repeat protein"/>
    <property type="match status" value="1"/>
</dbReference>
<evidence type="ECO:0000256" key="2">
    <source>
        <dbReference type="SAM" id="MobiDB-lite"/>
    </source>
</evidence>
<dbReference type="GO" id="GO:0008104">
    <property type="term" value="P:intracellular protein localization"/>
    <property type="evidence" value="ECO:0007669"/>
    <property type="project" value="TreeGrafter"/>
</dbReference>
<dbReference type="FunFam" id="1.25.10.10:FF:000745">
    <property type="entry name" value="Chromosome 7, whole genome shotgun sequence"/>
    <property type="match status" value="1"/>
</dbReference>
<organism evidence="4 5">
    <name type="scientific">Aspergillus ruber (strain CBS 135680)</name>
    <dbReference type="NCBI Taxonomy" id="1388766"/>
    <lineage>
        <taxon>Eukaryota</taxon>
        <taxon>Fungi</taxon>
        <taxon>Dikarya</taxon>
        <taxon>Ascomycota</taxon>
        <taxon>Pezizomycotina</taxon>
        <taxon>Eurotiomycetes</taxon>
        <taxon>Eurotiomycetidae</taxon>
        <taxon>Eurotiales</taxon>
        <taxon>Aspergillaceae</taxon>
        <taxon>Aspergillus</taxon>
        <taxon>Aspergillus subgen. Aspergillus</taxon>
    </lineage>
</organism>
<evidence type="ECO:0000259" key="3">
    <source>
        <dbReference type="Pfam" id="PF25808"/>
    </source>
</evidence>
<evidence type="ECO:0000256" key="1">
    <source>
        <dbReference type="ARBA" id="ARBA00008304"/>
    </source>
</evidence>
<dbReference type="GO" id="GO:0016020">
    <property type="term" value="C:membrane"/>
    <property type="evidence" value="ECO:0007669"/>
    <property type="project" value="TreeGrafter"/>
</dbReference>
<dbReference type="Gene3D" id="1.25.10.10">
    <property type="entry name" value="Leucine-rich Repeat Variant"/>
    <property type="match status" value="3"/>
</dbReference>
<proteinExistence type="inferred from homology"/>
<dbReference type="Pfam" id="PF20210">
    <property type="entry name" value="Laa1_Sip1_HTR5"/>
    <property type="match status" value="1"/>
</dbReference>
<name>A0A017SIC4_ASPRC</name>
<dbReference type="PANTHER" id="PTHR21663:SF0">
    <property type="entry name" value="HEAT REPEAT-CONTAINING PROTEIN 5B"/>
    <property type="match status" value="1"/>
</dbReference>
<dbReference type="GO" id="GO:0042147">
    <property type="term" value="P:retrograde transport, endosome to Golgi"/>
    <property type="evidence" value="ECO:0007669"/>
    <property type="project" value="TreeGrafter"/>
</dbReference>
<dbReference type="GO" id="GO:0005829">
    <property type="term" value="C:cytosol"/>
    <property type="evidence" value="ECO:0007669"/>
    <property type="project" value="GOC"/>
</dbReference>
<dbReference type="InterPro" id="IPR011989">
    <property type="entry name" value="ARM-like"/>
</dbReference>
<dbReference type="InterPro" id="IPR046837">
    <property type="entry name" value="Laa1/Sip1/HEATR5-like_HEAT"/>
</dbReference>
<dbReference type="GO" id="GO:0006897">
    <property type="term" value="P:endocytosis"/>
    <property type="evidence" value="ECO:0007669"/>
    <property type="project" value="TreeGrafter"/>
</dbReference>
<dbReference type="SUPFAM" id="SSF48371">
    <property type="entry name" value="ARM repeat"/>
    <property type="match status" value="2"/>
</dbReference>
<dbReference type="RefSeq" id="XP_040640386.1">
    <property type="nucleotide sequence ID" value="XM_040781368.1"/>
</dbReference>
<comment type="similarity">
    <text evidence="1">Belongs to the HEATR5 family.</text>
</comment>
<accession>A0A017SIC4</accession>
<dbReference type="InterPro" id="IPR057981">
    <property type="entry name" value="TPR_LAA1-like_C"/>
</dbReference>
<gene>
    <name evidence="4" type="ORF">EURHEDRAFT_410481</name>
</gene>
<dbReference type="Proteomes" id="UP000019804">
    <property type="component" value="Unassembled WGS sequence"/>
</dbReference>
<feature type="region of interest" description="Disordered" evidence="2">
    <location>
        <begin position="1"/>
        <end position="20"/>
    </location>
</feature>
<dbReference type="Pfam" id="PF25468">
    <property type="entry name" value="HEAT_HEATR5A"/>
    <property type="match status" value="1"/>
</dbReference>
<feature type="region of interest" description="Disordered" evidence="2">
    <location>
        <begin position="1242"/>
        <end position="1264"/>
    </location>
</feature>
<reference evidence="5" key="1">
    <citation type="journal article" date="2014" name="Nat. Commun.">
        <title>Genomic adaptations of the halophilic Dead Sea filamentous fungus Eurotium rubrum.</title>
        <authorList>
            <person name="Kis-Papo T."/>
            <person name="Weig A.R."/>
            <person name="Riley R."/>
            <person name="Persoh D."/>
            <person name="Salamov A."/>
            <person name="Sun H."/>
            <person name="Lipzen A."/>
            <person name="Wasser S.P."/>
            <person name="Rambold G."/>
            <person name="Grigoriev I.V."/>
            <person name="Nevo E."/>
        </authorList>
    </citation>
    <scope>NUCLEOTIDE SEQUENCE [LARGE SCALE GENOMIC DNA]</scope>
    <source>
        <strain evidence="5">CBS 135680</strain>
    </source>
</reference>
<dbReference type="HOGENOM" id="CLU_000503_0_0_1"/>
<evidence type="ECO:0000313" key="4">
    <source>
        <dbReference type="EMBL" id="EYE96698.1"/>
    </source>
</evidence>
<dbReference type="GO" id="GO:0030139">
    <property type="term" value="C:endocytic vesicle"/>
    <property type="evidence" value="ECO:0007669"/>
    <property type="project" value="TreeGrafter"/>
</dbReference>
<sequence length="2067" mass="225302">MSSSEPTAAAAAAAPAPDDAAPRAELDITKLHALPSEQQDLYLLTFTSELVQHVSVLDKAQISSQQKFLKKELFKILTLSSPTITRVIRNNLGRCFGAILGKGDRGILFETVTDLLGVLNAGKSEELKTKFAAGHCLGEVFAAAGESAFAQSGLVISSLLKLLKPSANHTGLRGSIFSVIRKVVVGAGIPVDETTARDVWKQARNAATSDKSTFVQLHACRCIEHLVKVTPHFDNSNDFDNLKSVIWKVIDSPVAPVRHAAASCLARVLVKLHLPDTRIQPAPKPKKSKRMSRKPTPKPGEDEDEAEVSEPSTPKKPESRLFFLLPDLFHQLSTQYMRSTTSNRARAAIAVCYKQVLRNLGNKFIEERYGQIANHLLFELLNHPTVTYNRFRLLMTRKFVKSILEDTIGRESLRENSQLNAAKWLINEILKDYPQVIQERREPSKYTLTSTLSALSSLISSLGSAFGTLAESCREALIQVLPHPSYTVQIHSAHCLRTFVLACPHQLLSCVTICLNSLSREIGQLSTPRQSPRRCVAYANGLSAMLSTSRLQPLYGSVDIFARVFTQATDLLKTSTSSELRAAGTQVQVAWILIGGLMSLGPSFVKIHLSQLMLLWKNALPKHMGKESFAQRGNLEISFLTHVRECALSSLLAFMEFNAKLITSDGAKRIASMLQNTVDFLHDLPRQKSVEDLSQRLHPSLQLHDLATMVRRRVLQCFTKLIHVHHLNPSEIISQSSLLGLAISSFADPDSTQASPLESSIAASTSQFETLWDLSDNFGFGVTGLVREYIGATLSGKHDNDNGPAWSAVESGDQAIDDALTFPICQASEHDSVLLYCSRGGDALHADPPATGVVNASIDLFSVAIPLHAPKVQESTVEQIATFLSSPTLQRNPGRRAAMVVNVAVALLQALKVAVKEAGSAAGRLNPATDKILQELLQKFIIDADPIVRTIGSEALGRLCYNSGNTFTNMAINWLVDTIVEIREPNARAGCAAALGCIHSQIGGMAAGLHLKTIVGILMSLCNDPHPVVHFWALGGLERVSNSAGLTFSPFVSSTLGMLARLYNTDTHNEESATLATSNIELSFLTPVVVSRCVDSLINVLGPDLQDIAKTRNLILTLLRQFQLEDNPALVTESSKCLDHLSLYASGYVDFAGYVKRLQNELTASNPLMRDVATGGLSNLMKRGAASVIQTAAPGLEEQIWIAFDDNPDNTVLKSMIQDWLQQTALAETELWIQRCHTILTKTRTKSDEPPPPSAAPKTAGGDIQDDEVAGFASAVGEGQAEAPGDTVAGQELLKWQTRNFVMECLSELLATVQEAILPDQTIPAELALQHKVGDIVRMAFSASTANVVELRVWGLKIIDQVLKMFGKTPDPDFTEASLLEQYQAQIGSALTPAFAADSSPELASEAINVSATFIATGIVTNVERMGRILKLLVLGLENFSKNPDTTEIGDLKGLNSNAKVMVKLALFSAWARLQIASIEQEYLTQVVQPHLATLTPLWLSSLQEYARLRFEPDISGSLGTGPLTGNLDEVYAALNRETLLKFYQDTWLNLVDAIAGLVEKDIDFVFDALDGRSKPEKPSETEGDEEKETNSATEGKGHDINYRDEPVAFFFVLFGLAFEALVGQSTSPAQRLEILQALRRILRPVISGNAIYQDAIFGETMDSLDRLVLTESILIQNVIVEIARNLSLDHPSAKSGQARSDHLSDDIEQLFELTRSIILVLAGLLPNLREATPLARFNVSSEDSLSLIRLSLSSLVDVASIFPSIIRDDLHACILHIFSTILATGLCQAEVVPQALPIFKNFIHWITHPSDNEPELLENLTVVSHQMRGCLTRFLATLTIAQRRESESSLPCAKNTLLAITILLTTGGHVIPPQDPVLPQILNELLDCLQDVGLANVAAGCIRSILLAPNPRSPTDEVIARYLTPRLIAFLVSCPMENGEVPNDPEGCRTIIARTLVNCVSHGTFAANEIPSAMSLVFSALLARGKHEGRAVYKETAGHLLELAKSDQIVFRAMVASMNAEQKALLEEVLRNVEVDSGAGNKTAKNNGVQQEEQQSGPSIALRFDF</sequence>
<feature type="region of interest" description="Disordered" evidence="2">
    <location>
        <begin position="1574"/>
        <end position="1600"/>
    </location>
</feature>
<evidence type="ECO:0000313" key="5">
    <source>
        <dbReference type="Proteomes" id="UP000019804"/>
    </source>
</evidence>
<dbReference type="PANTHER" id="PTHR21663">
    <property type="entry name" value="HYPOTHETICAL HEAT DOMAIN-CONTAINING"/>
    <property type="match status" value="1"/>
</dbReference>
<dbReference type="FunFam" id="1.25.10.10:FF:000645">
    <property type="entry name" value="HEAT repeat protein"/>
    <property type="match status" value="1"/>
</dbReference>
<dbReference type="OrthoDB" id="192608at2759"/>
<dbReference type="InterPro" id="IPR040108">
    <property type="entry name" value="Laa1/Sip1/HEATR5"/>
</dbReference>
<feature type="region of interest" description="Disordered" evidence="2">
    <location>
        <begin position="278"/>
        <end position="318"/>
    </location>
</feature>
<keyword evidence="5" id="KW-1185">Reference proteome</keyword>
<dbReference type="GO" id="GO:0005794">
    <property type="term" value="C:Golgi apparatus"/>
    <property type="evidence" value="ECO:0007669"/>
    <property type="project" value="TreeGrafter"/>
</dbReference>
<dbReference type="InterPro" id="IPR016024">
    <property type="entry name" value="ARM-type_fold"/>
</dbReference>
<feature type="compositionally biased region" description="Basic residues" evidence="2">
    <location>
        <begin position="284"/>
        <end position="296"/>
    </location>
</feature>
<dbReference type="STRING" id="1388766.A0A017SIC4"/>